<dbReference type="InterPro" id="IPR019998">
    <property type="entry name" value="Membr_insert_YidC"/>
</dbReference>
<keyword evidence="8 13" id="KW-1133">Transmembrane helix</keyword>
<evidence type="ECO:0000256" key="9">
    <source>
        <dbReference type="ARBA" id="ARBA00023136"/>
    </source>
</evidence>
<name>A0AAE3MBM5_9BACT</name>
<dbReference type="PANTHER" id="PTHR12428:SF65">
    <property type="entry name" value="CYTOCHROME C OXIDASE ASSEMBLY PROTEIN COX18, MITOCHONDRIAL"/>
    <property type="match status" value="1"/>
</dbReference>
<evidence type="ECO:0000313" key="16">
    <source>
        <dbReference type="EMBL" id="MCW3804720.1"/>
    </source>
</evidence>
<dbReference type="GO" id="GO:0032977">
    <property type="term" value="F:membrane insertase activity"/>
    <property type="evidence" value="ECO:0007669"/>
    <property type="project" value="InterPro"/>
</dbReference>
<evidence type="ECO:0000256" key="3">
    <source>
        <dbReference type="ARBA" id="ARBA00015325"/>
    </source>
</evidence>
<sequence length="625" mass="71468">MDKNSVTGLVLITIIIGVFMWWSKPTKEQQEAQQRYQDSIQQVELVKQQTAIELKKKKDAENAIPVADSSVADSVIQKQLEGKFGVFANAVSGEQKFFTLENNKVKITLTNHGAKVYSVEIKDFKTHDGKPLILFDGDQNEFGFSFFHNNRILNTNDLYFEAGTNSSSSQDFKLSVGNDQYLAFNYTLPQDSYMLDFSIVHNDIDAVIQSNRGGFDLNWKMDVPAQEKGRKFEITYSGLFFKYDQDEVDDLLGRSGDETFRTPIKWIAYKDHFFSSILIAKENFASGSASVNIYKEEDNSPLISTNTSQLVIPYAGGAHTEKSFQFYFGPNKYKILKKYKDLDLKEIIPLGWGIFGWVNKIIVIPIFNWLEGSIASYGLIILILTLIIKLGLFPLTFKSYMSTAKMKVLKPQIDEINKKIPAEKSMERQKATMALYQKAGVSPLGGCLPMLLQMPILFAMFRFFPNSIELRQESFLWANDLSSYDAIVSWSANIPIISQYYGNHISLFTLLMGITNIIYTRINQEMTQSTNQMPGMKTMMYLMPVMFLVFFNNYASGLSYYYFISTLITILQTVLIRRFVDEEAILAKLNANQKKPKKKSGFQARIEEMARQQQKAQTQQRKKKK</sequence>
<dbReference type="PRINTS" id="PR00701">
    <property type="entry name" value="60KDINNERMP"/>
</dbReference>
<feature type="transmembrane region" description="Helical" evidence="13">
    <location>
        <begin position="6"/>
        <end position="23"/>
    </location>
</feature>
<feature type="transmembrane region" description="Helical" evidence="13">
    <location>
        <begin position="539"/>
        <end position="555"/>
    </location>
</feature>
<comment type="subunit">
    <text evidence="13">Interacts with the Sec translocase complex via SecD. Specifically interacts with transmembrane segments of nascent integral membrane proteins during membrane integration.</text>
</comment>
<evidence type="ECO:0000256" key="10">
    <source>
        <dbReference type="ARBA" id="ARBA00023186"/>
    </source>
</evidence>
<dbReference type="GO" id="GO:0051205">
    <property type="term" value="P:protein insertion into membrane"/>
    <property type="evidence" value="ECO:0007669"/>
    <property type="project" value="TreeGrafter"/>
</dbReference>
<evidence type="ECO:0000259" key="14">
    <source>
        <dbReference type="Pfam" id="PF02096"/>
    </source>
</evidence>
<keyword evidence="7 13" id="KW-0653">Protein transport</keyword>
<dbReference type="InterPro" id="IPR028055">
    <property type="entry name" value="YidC/Oxa/ALB_C"/>
</dbReference>
<keyword evidence="17" id="KW-1185">Reference proteome</keyword>
<dbReference type="PANTHER" id="PTHR12428">
    <property type="entry name" value="OXA1"/>
    <property type="match status" value="1"/>
</dbReference>
<dbReference type="NCBIfam" id="TIGR03592">
    <property type="entry name" value="yidC_oxa1_cterm"/>
    <property type="match status" value="1"/>
</dbReference>
<feature type="transmembrane region" description="Helical" evidence="13">
    <location>
        <begin position="500"/>
        <end position="519"/>
    </location>
</feature>
<dbReference type="InterPro" id="IPR028053">
    <property type="entry name" value="Membr_insert_YidC_N"/>
</dbReference>
<dbReference type="Pfam" id="PF02096">
    <property type="entry name" value="60KD_IMP"/>
    <property type="match status" value="1"/>
</dbReference>
<comment type="similarity">
    <text evidence="2 13">Belongs to the OXA1/ALB3/YidC family. Type 1 subfamily.</text>
</comment>
<dbReference type="RefSeq" id="WP_301197942.1">
    <property type="nucleotide sequence ID" value="NZ_JAPDPI010000004.1"/>
</dbReference>
<accession>A0AAE3MBM5</accession>
<dbReference type="Gene3D" id="2.70.98.90">
    <property type="match status" value="1"/>
</dbReference>
<dbReference type="NCBIfam" id="NF002356">
    <property type="entry name" value="PRK01318.2-3"/>
    <property type="match status" value="1"/>
</dbReference>
<feature type="domain" description="Membrane insertase YidC/Oxa/ALB C-terminal" evidence="14">
    <location>
        <begin position="377"/>
        <end position="578"/>
    </location>
</feature>
<dbReference type="GO" id="GO:0015031">
    <property type="term" value="P:protein transport"/>
    <property type="evidence" value="ECO:0007669"/>
    <property type="project" value="UniProtKB-KW"/>
</dbReference>
<comment type="subcellular location">
    <subcellularLocation>
        <location evidence="1">Cell inner membrane</location>
        <topology evidence="1">Multi-pass membrane protein</topology>
    </subcellularLocation>
    <subcellularLocation>
        <location evidence="13">Cell membrane</location>
        <topology evidence="13">Multi-pass membrane protein</topology>
    </subcellularLocation>
</comment>
<dbReference type="AlphaFoldDB" id="A0AAE3MBM5"/>
<dbReference type="InterPro" id="IPR047196">
    <property type="entry name" value="YidC_ALB_C"/>
</dbReference>
<evidence type="ECO:0000256" key="13">
    <source>
        <dbReference type="HAMAP-Rule" id="MF_01810"/>
    </source>
</evidence>
<evidence type="ECO:0000256" key="5">
    <source>
        <dbReference type="ARBA" id="ARBA00022475"/>
    </source>
</evidence>
<keyword evidence="10 13" id="KW-0143">Chaperone</keyword>
<evidence type="ECO:0000256" key="12">
    <source>
        <dbReference type="ARBA" id="ARBA00033342"/>
    </source>
</evidence>
<evidence type="ECO:0000313" key="17">
    <source>
        <dbReference type="Proteomes" id="UP001207408"/>
    </source>
</evidence>
<feature type="domain" description="Membrane insertase YidC N-terminal" evidence="15">
    <location>
        <begin position="99"/>
        <end position="363"/>
    </location>
</feature>
<dbReference type="Pfam" id="PF14849">
    <property type="entry name" value="YidC_periplas"/>
    <property type="match status" value="1"/>
</dbReference>
<evidence type="ECO:0000256" key="4">
    <source>
        <dbReference type="ARBA" id="ARBA00022448"/>
    </source>
</evidence>
<comment type="caution">
    <text evidence="16">The sequence shown here is derived from an EMBL/GenBank/DDBJ whole genome shotgun (WGS) entry which is preliminary data.</text>
</comment>
<evidence type="ECO:0000256" key="11">
    <source>
        <dbReference type="ARBA" id="ARBA00033245"/>
    </source>
</evidence>
<keyword evidence="5 13" id="KW-1003">Cell membrane</keyword>
<feature type="transmembrane region" description="Helical" evidence="13">
    <location>
        <begin position="347"/>
        <end position="368"/>
    </location>
</feature>
<protein>
    <recommendedName>
        <fullName evidence="3 13">Membrane protein insertase YidC</fullName>
    </recommendedName>
    <alternativeName>
        <fullName evidence="12 13">Foldase YidC</fullName>
    </alternativeName>
    <alternativeName>
        <fullName evidence="11 13">Membrane integrase YidC</fullName>
    </alternativeName>
    <alternativeName>
        <fullName evidence="13">Membrane protein YidC</fullName>
    </alternativeName>
</protein>
<dbReference type="Proteomes" id="UP001207408">
    <property type="component" value="Unassembled WGS sequence"/>
</dbReference>
<keyword evidence="4 13" id="KW-0813">Transport</keyword>
<feature type="transmembrane region" description="Helical" evidence="13">
    <location>
        <begin position="374"/>
        <end position="397"/>
    </location>
</feature>
<evidence type="ECO:0000256" key="1">
    <source>
        <dbReference type="ARBA" id="ARBA00004429"/>
    </source>
</evidence>
<keyword evidence="9 13" id="KW-0472">Membrane</keyword>
<dbReference type="NCBIfam" id="TIGR03593">
    <property type="entry name" value="yidC_nterm"/>
    <property type="match status" value="1"/>
</dbReference>
<dbReference type="InterPro" id="IPR001708">
    <property type="entry name" value="YidC/ALB3/OXA1/COX18"/>
</dbReference>
<evidence type="ECO:0000259" key="15">
    <source>
        <dbReference type="Pfam" id="PF14849"/>
    </source>
</evidence>
<comment type="function">
    <text evidence="13">Required for the insertion and/or proper folding and/or complex formation of integral membrane proteins into the membrane. Involved in integration of membrane proteins that insert both dependently and independently of the Sec translocase complex, as well as at least some lipoproteins. Aids folding of multispanning membrane proteins.</text>
</comment>
<evidence type="ECO:0000256" key="6">
    <source>
        <dbReference type="ARBA" id="ARBA00022692"/>
    </source>
</evidence>
<feature type="transmembrane region" description="Helical" evidence="13">
    <location>
        <begin position="443"/>
        <end position="464"/>
    </location>
</feature>
<dbReference type="InterPro" id="IPR038221">
    <property type="entry name" value="YidC_periplasmic_sf"/>
</dbReference>
<organism evidence="16 17">
    <name type="scientific">Plebeiibacterium marinum</name>
    <dbReference type="NCBI Taxonomy" id="2992111"/>
    <lineage>
        <taxon>Bacteria</taxon>
        <taxon>Pseudomonadati</taxon>
        <taxon>Bacteroidota</taxon>
        <taxon>Bacteroidia</taxon>
        <taxon>Marinilabiliales</taxon>
        <taxon>Marinilabiliaceae</taxon>
        <taxon>Plebeiibacterium</taxon>
    </lineage>
</organism>
<keyword evidence="6 13" id="KW-0812">Transmembrane</keyword>
<dbReference type="HAMAP" id="MF_01810">
    <property type="entry name" value="YidC_type1"/>
    <property type="match status" value="1"/>
</dbReference>
<dbReference type="CDD" id="cd20070">
    <property type="entry name" value="5TM_YidC_Alb3"/>
    <property type="match status" value="1"/>
</dbReference>
<proteinExistence type="inferred from homology"/>
<evidence type="ECO:0000256" key="8">
    <source>
        <dbReference type="ARBA" id="ARBA00022989"/>
    </source>
</evidence>
<dbReference type="EMBL" id="JAPDPI010000004">
    <property type="protein sequence ID" value="MCW3804720.1"/>
    <property type="molecule type" value="Genomic_DNA"/>
</dbReference>
<evidence type="ECO:0000256" key="2">
    <source>
        <dbReference type="ARBA" id="ARBA00010527"/>
    </source>
</evidence>
<evidence type="ECO:0000256" key="7">
    <source>
        <dbReference type="ARBA" id="ARBA00022927"/>
    </source>
</evidence>
<dbReference type="CDD" id="cd19961">
    <property type="entry name" value="EcYidC-like_peri"/>
    <property type="match status" value="1"/>
</dbReference>
<reference evidence="16" key="1">
    <citation type="submission" date="2022-10" db="EMBL/GenBank/DDBJ databases">
        <authorList>
            <person name="Yu W.X."/>
        </authorList>
    </citation>
    <scope>NUCLEOTIDE SEQUENCE</scope>
    <source>
        <strain evidence="16">D04</strain>
    </source>
</reference>
<gene>
    <name evidence="13 16" type="primary">yidC</name>
    <name evidence="16" type="ORF">OM074_03720</name>
</gene>
<dbReference type="GO" id="GO:0005886">
    <property type="term" value="C:plasma membrane"/>
    <property type="evidence" value="ECO:0007669"/>
    <property type="project" value="UniProtKB-SubCell"/>
</dbReference>